<dbReference type="STRING" id="690850.Desaf_0431"/>
<sequence precursor="true">MKTYLGAVLCLLLLLNAHASCAEGNIPAKQAKEQGISGGLLERIESISSFLIKDRPHGAHSYWITENPSERTFSSAMEISFSDGPEFAYMFATKDRFKDEDWISSGYVRIWYSPKNFVQTMGDFTEFKYMGTLSKDIVMMKKEDASLIFYLMPAGDGTIVIKRE</sequence>
<feature type="chain" id="PRO_5003304502" description="Lipoprotein" evidence="1">
    <location>
        <begin position="23"/>
        <end position="164"/>
    </location>
</feature>
<proteinExistence type="predicted"/>
<organism evidence="2 3">
    <name type="scientific">Desulfocurvibacter africanus subsp. africanus str. Walvis Bay</name>
    <dbReference type="NCBI Taxonomy" id="690850"/>
    <lineage>
        <taxon>Bacteria</taxon>
        <taxon>Pseudomonadati</taxon>
        <taxon>Thermodesulfobacteriota</taxon>
        <taxon>Desulfovibrionia</taxon>
        <taxon>Desulfovibrionales</taxon>
        <taxon>Desulfovibrionaceae</taxon>
        <taxon>Desulfocurvibacter</taxon>
    </lineage>
</organism>
<accession>F3YVQ0</accession>
<reference evidence="2 3" key="1">
    <citation type="journal article" date="2011" name="J. Bacteriol.">
        <title>Genome sequence of the mercury-methylating and pleomorphic Desulfovibrio africanus Strain Walvis Bay.</title>
        <authorList>
            <person name="Brown S.D."/>
            <person name="Wall J.D."/>
            <person name="Kucken A.M."/>
            <person name="Gilmour C.C."/>
            <person name="Podar M."/>
            <person name="Brandt C.C."/>
            <person name="Teshima H."/>
            <person name="Detter J.C."/>
            <person name="Han C.S."/>
            <person name="Land M.L."/>
            <person name="Lucas S."/>
            <person name="Han J."/>
            <person name="Pennacchio L."/>
            <person name="Nolan M."/>
            <person name="Pitluck S."/>
            <person name="Woyke T."/>
            <person name="Goodwin L."/>
            <person name="Palumbo A.V."/>
            <person name="Elias D.A."/>
        </authorList>
    </citation>
    <scope>NUCLEOTIDE SEQUENCE [LARGE SCALE GENOMIC DNA]</scope>
    <source>
        <strain evidence="2 3">Walvis Bay</strain>
    </source>
</reference>
<keyword evidence="3" id="KW-1185">Reference proteome</keyword>
<dbReference type="HOGENOM" id="CLU_1616326_0_0_7"/>
<evidence type="ECO:0000313" key="2">
    <source>
        <dbReference type="EMBL" id="EGJ48786.1"/>
    </source>
</evidence>
<dbReference type="KEGG" id="daf:Desaf_0431"/>
<protein>
    <recommendedName>
        <fullName evidence="4">Lipoprotein</fullName>
    </recommendedName>
</protein>
<name>F3YVQ0_DESAF</name>
<evidence type="ECO:0008006" key="4">
    <source>
        <dbReference type="Google" id="ProtNLM"/>
    </source>
</evidence>
<gene>
    <name evidence="2" type="ORF">Desaf_0431</name>
</gene>
<dbReference type="Proteomes" id="UP000007844">
    <property type="component" value="Chromosome"/>
</dbReference>
<keyword evidence="1" id="KW-0732">Signal</keyword>
<dbReference type="AlphaFoldDB" id="F3YVQ0"/>
<dbReference type="EMBL" id="CP003221">
    <property type="protein sequence ID" value="EGJ48786.1"/>
    <property type="molecule type" value="Genomic_DNA"/>
</dbReference>
<dbReference type="RefSeq" id="WP_014258634.1">
    <property type="nucleotide sequence ID" value="NC_016629.1"/>
</dbReference>
<evidence type="ECO:0000256" key="1">
    <source>
        <dbReference type="SAM" id="SignalP"/>
    </source>
</evidence>
<feature type="signal peptide" evidence="1">
    <location>
        <begin position="1"/>
        <end position="22"/>
    </location>
</feature>
<evidence type="ECO:0000313" key="3">
    <source>
        <dbReference type="Proteomes" id="UP000007844"/>
    </source>
</evidence>